<comment type="caution">
    <text evidence="3">The sequence shown here is derived from an EMBL/GenBank/DDBJ whole genome shotgun (WGS) entry which is preliminary data.</text>
</comment>
<dbReference type="RefSeq" id="WP_110814723.1">
    <property type="nucleotide sequence ID" value="NZ_QJTE01000003.1"/>
</dbReference>
<keyword evidence="4" id="KW-1185">Reference proteome</keyword>
<proteinExistence type="predicted"/>
<gene>
    <name evidence="3" type="ORF">DFP88_103508</name>
</gene>
<evidence type="ECO:0000256" key="1">
    <source>
        <dbReference type="SAM" id="MobiDB-lite"/>
    </source>
</evidence>
<evidence type="ECO:0000313" key="3">
    <source>
        <dbReference type="EMBL" id="PYE84141.1"/>
    </source>
</evidence>
<dbReference type="Proteomes" id="UP000248311">
    <property type="component" value="Unassembled WGS sequence"/>
</dbReference>
<accession>A0A318SQH8</accession>
<sequence length="224" mass="22554">MITGGAAGQGGASHRAGALAPARLLACLALAALPGLAAAQADVPVFDSAAPYIVTAVTTDGGLIVDSQGQQYLCGMAALPQAMTVADCRPFLSPAAATGAAPAALPESGEAAPAEPPQPDPFAESAPDQAATEAFEALSDEEVVVLLRGAIERMGCSFDYSDDAALQQSIMAEVLAVMDQPQARPEGALAAAMVRRLDTAFETLTGSFDIDMDTTTATLQGCGT</sequence>
<feature type="compositionally biased region" description="Low complexity" evidence="1">
    <location>
        <begin position="102"/>
        <end position="113"/>
    </location>
</feature>
<evidence type="ECO:0000256" key="2">
    <source>
        <dbReference type="SAM" id="SignalP"/>
    </source>
</evidence>
<feature type="region of interest" description="Disordered" evidence="1">
    <location>
        <begin position="102"/>
        <end position="130"/>
    </location>
</feature>
<feature type="signal peptide" evidence="2">
    <location>
        <begin position="1"/>
        <end position="31"/>
    </location>
</feature>
<evidence type="ECO:0000313" key="4">
    <source>
        <dbReference type="Proteomes" id="UP000248311"/>
    </source>
</evidence>
<organism evidence="3 4">
    <name type="scientific">Pseudoroseicyclus aestuarii</name>
    <dbReference type="NCBI Taxonomy" id="1795041"/>
    <lineage>
        <taxon>Bacteria</taxon>
        <taxon>Pseudomonadati</taxon>
        <taxon>Pseudomonadota</taxon>
        <taxon>Alphaproteobacteria</taxon>
        <taxon>Rhodobacterales</taxon>
        <taxon>Paracoccaceae</taxon>
        <taxon>Pseudoroseicyclus</taxon>
    </lineage>
</organism>
<name>A0A318SQH8_9RHOB</name>
<reference evidence="3 4" key="1">
    <citation type="submission" date="2018-06" db="EMBL/GenBank/DDBJ databases">
        <title>Genomic Encyclopedia of Type Strains, Phase III (KMG-III): the genomes of soil and plant-associated and newly described type strains.</title>
        <authorList>
            <person name="Whitman W."/>
        </authorList>
    </citation>
    <scope>NUCLEOTIDE SEQUENCE [LARGE SCALE GENOMIC DNA]</scope>
    <source>
        <strain evidence="3 4">CECT 9025</strain>
    </source>
</reference>
<protein>
    <recommendedName>
        <fullName evidence="5">Secreted protein</fullName>
    </recommendedName>
</protein>
<keyword evidence="2" id="KW-0732">Signal</keyword>
<feature type="chain" id="PRO_5016309042" description="Secreted protein" evidence="2">
    <location>
        <begin position="32"/>
        <end position="224"/>
    </location>
</feature>
<dbReference type="EMBL" id="QJTE01000003">
    <property type="protein sequence ID" value="PYE84141.1"/>
    <property type="molecule type" value="Genomic_DNA"/>
</dbReference>
<dbReference type="AlphaFoldDB" id="A0A318SQH8"/>
<evidence type="ECO:0008006" key="5">
    <source>
        <dbReference type="Google" id="ProtNLM"/>
    </source>
</evidence>